<dbReference type="Gene3D" id="3.50.50.60">
    <property type="entry name" value="FAD/NAD(P)-binding domain"/>
    <property type="match status" value="1"/>
</dbReference>
<evidence type="ECO:0000256" key="1">
    <source>
        <dbReference type="ARBA" id="ARBA00007992"/>
    </source>
</evidence>
<dbReference type="InterPro" id="IPR036188">
    <property type="entry name" value="FAD/NAD-bd_sf"/>
</dbReference>
<dbReference type="GO" id="GO:0004497">
    <property type="term" value="F:monooxygenase activity"/>
    <property type="evidence" value="ECO:0007669"/>
    <property type="project" value="UniProtKB-KW"/>
</dbReference>
<dbReference type="Proteomes" id="UP000326924">
    <property type="component" value="Unassembled WGS sequence"/>
</dbReference>
<dbReference type="Pfam" id="PF01494">
    <property type="entry name" value="FAD_binding_3"/>
    <property type="match status" value="1"/>
</dbReference>
<evidence type="ECO:0000256" key="5">
    <source>
        <dbReference type="ARBA" id="ARBA00023033"/>
    </source>
</evidence>
<proteinExistence type="inferred from homology"/>
<dbReference type="InterPro" id="IPR050493">
    <property type="entry name" value="FAD-dep_Monooxygenase_BioMet"/>
</dbReference>
<organism evidence="7 8">
    <name type="scientific">Sphaerosporella brunnea</name>
    <dbReference type="NCBI Taxonomy" id="1250544"/>
    <lineage>
        <taxon>Eukaryota</taxon>
        <taxon>Fungi</taxon>
        <taxon>Dikarya</taxon>
        <taxon>Ascomycota</taxon>
        <taxon>Pezizomycotina</taxon>
        <taxon>Pezizomycetes</taxon>
        <taxon>Pezizales</taxon>
        <taxon>Pyronemataceae</taxon>
        <taxon>Sphaerosporella</taxon>
    </lineage>
</organism>
<dbReference type="PANTHER" id="PTHR13789">
    <property type="entry name" value="MONOOXYGENASE"/>
    <property type="match status" value="1"/>
</dbReference>
<accession>A0A5J5EH99</accession>
<evidence type="ECO:0000259" key="6">
    <source>
        <dbReference type="Pfam" id="PF01494"/>
    </source>
</evidence>
<dbReference type="InterPro" id="IPR002938">
    <property type="entry name" value="FAD-bd"/>
</dbReference>
<reference evidence="7 8" key="1">
    <citation type="submission" date="2019-09" db="EMBL/GenBank/DDBJ databases">
        <title>Draft genome of the ectomycorrhizal ascomycete Sphaerosporella brunnea.</title>
        <authorList>
            <consortium name="DOE Joint Genome Institute"/>
            <person name="Benucci G.M."/>
            <person name="Marozzi G."/>
            <person name="Antonielli L."/>
            <person name="Sanchez S."/>
            <person name="Marco P."/>
            <person name="Wang X."/>
            <person name="Falini L.B."/>
            <person name="Barry K."/>
            <person name="Haridas S."/>
            <person name="Lipzen A."/>
            <person name="Labutti K."/>
            <person name="Grigoriev I.V."/>
            <person name="Murat C."/>
            <person name="Martin F."/>
            <person name="Albertini E."/>
            <person name="Donnini D."/>
            <person name="Bonito G."/>
        </authorList>
    </citation>
    <scope>NUCLEOTIDE SEQUENCE [LARGE SCALE GENOMIC DNA]</scope>
    <source>
        <strain evidence="7 8">Sb_GMNB300</strain>
    </source>
</reference>
<dbReference type="OrthoDB" id="16820at2759"/>
<keyword evidence="5" id="KW-0503">Monooxygenase</keyword>
<dbReference type="AlphaFoldDB" id="A0A5J5EH99"/>
<dbReference type="EMBL" id="VXIS01000347">
    <property type="protein sequence ID" value="KAA8894336.1"/>
    <property type="molecule type" value="Genomic_DNA"/>
</dbReference>
<protein>
    <recommendedName>
        <fullName evidence="6">FAD-binding domain-containing protein</fullName>
    </recommendedName>
</protein>
<keyword evidence="2" id="KW-0285">Flavoprotein</keyword>
<name>A0A5J5EH99_9PEZI</name>
<feature type="domain" description="FAD-binding" evidence="6">
    <location>
        <begin position="9"/>
        <end position="336"/>
    </location>
</feature>
<dbReference type="FunFam" id="3.50.50.60:FF:000115">
    <property type="entry name" value="Salicylate hydroxylase, putative"/>
    <property type="match status" value="1"/>
</dbReference>
<dbReference type="InParanoid" id="A0A5J5EH99"/>
<keyword evidence="8" id="KW-1185">Reference proteome</keyword>
<dbReference type="SUPFAM" id="SSF54373">
    <property type="entry name" value="FAD-linked reductases, C-terminal domain"/>
    <property type="match status" value="1"/>
</dbReference>
<gene>
    <name evidence="7" type="ORF">FN846DRAFT_974422</name>
</gene>
<evidence type="ECO:0000256" key="2">
    <source>
        <dbReference type="ARBA" id="ARBA00022630"/>
    </source>
</evidence>
<dbReference type="PRINTS" id="PR00420">
    <property type="entry name" value="RNGMNOXGNASE"/>
</dbReference>
<dbReference type="PANTHER" id="PTHR13789:SF307">
    <property type="entry name" value="HYDROXYLASE, PUTATIVE (AFU_ORTHOLOGUE AFUA_2G04330)-RELATED"/>
    <property type="match status" value="1"/>
</dbReference>
<dbReference type="GO" id="GO:0071949">
    <property type="term" value="F:FAD binding"/>
    <property type="evidence" value="ECO:0007669"/>
    <property type="project" value="InterPro"/>
</dbReference>
<comment type="similarity">
    <text evidence="1">Belongs to the paxM FAD-dependent monooxygenase family.</text>
</comment>
<evidence type="ECO:0000256" key="3">
    <source>
        <dbReference type="ARBA" id="ARBA00022827"/>
    </source>
</evidence>
<keyword evidence="3" id="KW-0274">FAD</keyword>
<sequence>MAAALGCGLAGHQVLVLEDAPAIGEVGAGVQVAPNMVRILERWGVKDVVIRESVSLTESYIRRWDTGKLLGIAPINKSFGDQYVVHRADLHKALFGKAAALPNVKVRTKSTVITADFDAPSVTLANGEVIRADVVLAADGIKSRLRKQLLNLEEDIPIPTGDAAFRVILPREAMESDPDLRALINTPRGTRWVGPGRHIMAYPIRRHKLYNMVLLHPDTFGSEESWTATASKQELLDMYAGWDPVLQKIFNLIPDQTVLKWKLCTHEKLETWVRGSVALMGDACHPMLPYVAQGAAQAVEDAATLAVLLSSLESAADIPQALRLYQIARKSRAEAIQGMSQTNRNTLHMPDGPEQQERDAKFAMISTGGENPDKWGDLTIQNFMWNWDAEKAAREVVEANCKGARVRSRL</sequence>
<evidence type="ECO:0000256" key="4">
    <source>
        <dbReference type="ARBA" id="ARBA00023002"/>
    </source>
</evidence>
<evidence type="ECO:0000313" key="8">
    <source>
        <dbReference type="Proteomes" id="UP000326924"/>
    </source>
</evidence>
<evidence type="ECO:0000313" key="7">
    <source>
        <dbReference type="EMBL" id="KAA8894336.1"/>
    </source>
</evidence>
<comment type="caution">
    <text evidence="7">The sequence shown here is derived from an EMBL/GenBank/DDBJ whole genome shotgun (WGS) entry which is preliminary data.</text>
</comment>
<dbReference type="SUPFAM" id="SSF51905">
    <property type="entry name" value="FAD/NAD(P)-binding domain"/>
    <property type="match status" value="1"/>
</dbReference>
<keyword evidence="4" id="KW-0560">Oxidoreductase</keyword>